<sequence length="1292" mass="144760">MASSNRSDGSCLSALGFCLRKRGQLRRGTTKSPVPAAVLASQAECHSQPSSQTPEAGQKPALTMPQANDPVSPAAKSPVPSSAPDTDNAPSSIPTSEEQTSATDSSATMLSLWQEAYASVDQKTRDWLDSIPPVTDATDPIPSCEEKHKDEALKLKVGNREILWRDYANRVVSVITAIGDIAINFAPAPSLMTWSAVRVLLKTNVSERQDLVAIMGCTDMILCLLRRGRVYEEIYIGELPRPATQQDLKEKLVEVYTTCLEFLSFVNEELKNKNLSRFLDALLDPGQGEQRVSAIKALEKDLELAAHVCEAQVSEKHRKLLQSLEGPLKRVDDNVAAVLEKLKKRDREEAMGRISTVPVGVHHLEKREKRTEGTCEWLISNAKFRDWENLACSSVFWLQGNIGTGKSFLSSKVIDRYWVHDGIASQSPSLHDEGFAFFYCNGSDSTRKSYDSIVRSYVRQLSEIPNYSDSVHRAAYCLAQAKSRIQDAISIRQCESALIEIINSYPRTALILDALDECDSMTKKQLVRLFTDLIQKSNRLLKIFVASRPEFETEGCLKLQTPQTLIQISTTDNIGDIERFVTAEAKNWKNASVETKELVKVTLVERSNGMFRWTYLQMEQLKKFKTQNDIRKRLGQLPNTLSEAYDEIYDKSKEADSERFILQRTVRWAMCVNGPLESSFLLPAIKLESETIGKEVCLEDSDLTEEKVEVICRHLVVKDTLGIWKFSHASVSEYFGTKQEPWVEHAKAEVASFLINRLIDCCSAFGTVWPVLEHMWLREWQEMSLYNLETWFQARPRGHVHTSDPHHPLQLYSQLNWLDCVHGISSQDAKASVVTQSLKRFLGEKGPQQSSEEYQIFCRYVVPMLGSLGGVCRERRNMAYVHVSPDIMPPTNPILGIVTFGLHHLLAGWWDQDVDLVPMLNENGSDLLTIALRHGHMDLFNDLLSRKEWQFNMNGDTERPYQSALREAIKRGDFGIVNLLLGKGVSPDGIIDGQSHLCLAVQKGRDYYTLSLENGADPNIRCDLVDALHSRYCGSALSTAAQNRDCDAMKALVRKGADVNIETSRDEWGSPLAAAAATKSLECVRFLVENGARVNSQLRYGVFGSPLIAALWGGTMEDELNCVRFLVEQGADVNMNPRFGIFGSPLAAAISSGKIGNARFLIEQGADVNAYLENGQYGSVLAAAILGPSFNLDVIKFLVEEQKVDAAQLSFVRPRRQEDRKRRHLLPREKDTFFMGWLRSGAPQVSAYLMQELGVEVEMLISIGLPHSYIPPKLMEGKQVPVIECEEDLFYR</sequence>
<feature type="repeat" description="ANK" evidence="2">
    <location>
        <begin position="1067"/>
        <end position="1099"/>
    </location>
</feature>
<evidence type="ECO:0000259" key="4">
    <source>
        <dbReference type="Pfam" id="PF24883"/>
    </source>
</evidence>
<keyword evidence="1" id="KW-0677">Repeat</keyword>
<dbReference type="Pfam" id="PF24883">
    <property type="entry name" value="NPHP3_N"/>
    <property type="match status" value="1"/>
</dbReference>
<dbReference type="PROSITE" id="PS50088">
    <property type="entry name" value="ANK_REPEAT"/>
    <property type="match status" value="1"/>
</dbReference>
<evidence type="ECO:0000313" key="5">
    <source>
        <dbReference type="EMBL" id="KAG7042231.1"/>
    </source>
</evidence>
<evidence type="ECO:0000313" key="6">
    <source>
        <dbReference type="Proteomes" id="UP000699042"/>
    </source>
</evidence>
<accession>A0A9P7QXI1</accession>
<feature type="compositionally biased region" description="Polar residues" evidence="3">
    <location>
        <begin position="44"/>
        <end position="55"/>
    </location>
</feature>
<feature type="compositionally biased region" description="Low complexity" evidence="3">
    <location>
        <begin position="70"/>
        <end position="84"/>
    </location>
</feature>
<feature type="compositionally biased region" description="Polar residues" evidence="3">
    <location>
        <begin position="88"/>
        <end position="106"/>
    </location>
</feature>
<dbReference type="SUPFAM" id="SSF48403">
    <property type="entry name" value="Ankyrin repeat"/>
    <property type="match status" value="2"/>
</dbReference>
<dbReference type="InterPro" id="IPR027417">
    <property type="entry name" value="P-loop_NTPase"/>
</dbReference>
<dbReference type="EMBL" id="JAESDN010000013">
    <property type="protein sequence ID" value="KAG7042231.1"/>
    <property type="molecule type" value="Genomic_DNA"/>
</dbReference>
<evidence type="ECO:0000256" key="1">
    <source>
        <dbReference type="ARBA" id="ARBA00022737"/>
    </source>
</evidence>
<gene>
    <name evidence="5" type="ORF">JMJ77_010332</name>
</gene>
<feature type="domain" description="Nephrocystin 3-like N-terminal" evidence="4">
    <location>
        <begin position="373"/>
        <end position="548"/>
    </location>
</feature>
<reference evidence="5" key="1">
    <citation type="submission" date="2021-05" db="EMBL/GenBank/DDBJ databases">
        <title>Comparative genomics of three Colletotrichum scovillei strains and genetic complementation revealed genes involved fungal growth and virulence on chili pepper.</title>
        <authorList>
            <person name="Hsieh D.-K."/>
            <person name="Chuang S.-C."/>
            <person name="Chen C.-Y."/>
            <person name="Chao Y.-T."/>
            <person name="Lu M.-Y.J."/>
            <person name="Lee M.-H."/>
            <person name="Shih M.-C."/>
        </authorList>
    </citation>
    <scope>NUCLEOTIDE SEQUENCE</scope>
    <source>
        <strain evidence="5">Coll-153</strain>
    </source>
</reference>
<keyword evidence="6" id="KW-1185">Reference proteome</keyword>
<dbReference type="SUPFAM" id="SSF52540">
    <property type="entry name" value="P-loop containing nucleoside triphosphate hydrolases"/>
    <property type="match status" value="1"/>
</dbReference>
<evidence type="ECO:0000256" key="3">
    <source>
        <dbReference type="SAM" id="MobiDB-lite"/>
    </source>
</evidence>
<proteinExistence type="predicted"/>
<dbReference type="InterPro" id="IPR056884">
    <property type="entry name" value="NPHP3-like_N"/>
</dbReference>
<dbReference type="Gene3D" id="3.40.50.300">
    <property type="entry name" value="P-loop containing nucleotide triphosphate hydrolases"/>
    <property type="match status" value="1"/>
</dbReference>
<dbReference type="Pfam" id="PF12796">
    <property type="entry name" value="Ank_2"/>
    <property type="match status" value="1"/>
</dbReference>
<comment type="caution">
    <text evidence="5">The sequence shown here is derived from an EMBL/GenBank/DDBJ whole genome shotgun (WGS) entry which is preliminary data.</text>
</comment>
<dbReference type="Proteomes" id="UP000699042">
    <property type="component" value="Unassembled WGS sequence"/>
</dbReference>
<dbReference type="Gene3D" id="1.25.40.20">
    <property type="entry name" value="Ankyrin repeat-containing domain"/>
    <property type="match status" value="1"/>
</dbReference>
<keyword evidence="2" id="KW-0040">ANK repeat</keyword>
<dbReference type="SMART" id="SM00248">
    <property type="entry name" value="ANK"/>
    <property type="match status" value="7"/>
</dbReference>
<dbReference type="InterPro" id="IPR036770">
    <property type="entry name" value="Ankyrin_rpt-contain_sf"/>
</dbReference>
<dbReference type="PANTHER" id="PTHR10039:SF17">
    <property type="entry name" value="FUNGAL STAND N-TERMINAL GOODBYE DOMAIN-CONTAINING PROTEIN-RELATED"/>
    <property type="match status" value="1"/>
</dbReference>
<dbReference type="InterPro" id="IPR002110">
    <property type="entry name" value="Ankyrin_rpt"/>
</dbReference>
<organism evidence="5 6">
    <name type="scientific">Colletotrichum scovillei</name>
    <dbReference type="NCBI Taxonomy" id="1209932"/>
    <lineage>
        <taxon>Eukaryota</taxon>
        <taxon>Fungi</taxon>
        <taxon>Dikarya</taxon>
        <taxon>Ascomycota</taxon>
        <taxon>Pezizomycotina</taxon>
        <taxon>Sordariomycetes</taxon>
        <taxon>Hypocreomycetidae</taxon>
        <taxon>Glomerellales</taxon>
        <taxon>Glomerellaceae</taxon>
        <taxon>Colletotrichum</taxon>
        <taxon>Colletotrichum acutatum species complex</taxon>
    </lineage>
</organism>
<dbReference type="PANTHER" id="PTHR10039">
    <property type="entry name" value="AMELOGENIN"/>
    <property type="match status" value="1"/>
</dbReference>
<evidence type="ECO:0000256" key="2">
    <source>
        <dbReference type="PROSITE-ProRule" id="PRU00023"/>
    </source>
</evidence>
<name>A0A9P7QXI1_9PEZI</name>
<feature type="region of interest" description="Disordered" evidence="3">
    <location>
        <begin position="22"/>
        <end position="106"/>
    </location>
</feature>
<protein>
    <submittedName>
        <fullName evidence="5">Ankyrin repeat protein</fullName>
    </submittedName>
</protein>